<reference evidence="6 7" key="1">
    <citation type="journal article" date="2020" name="IScience">
        <title>Genome Sequencing of the Endangered Kingdonia uniflora (Circaeasteraceae, Ranunculales) Reveals Potential Mechanisms of Evolutionary Specialization.</title>
        <authorList>
            <person name="Sun Y."/>
            <person name="Deng T."/>
            <person name="Zhang A."/>
            <person name="Moore M.J."/>
            <person name="Landis J.B."/>
            <person name="Lin N."/>
            <person name="Zhang H."/>
            <person name="Zhang X."/>
            <person name="Huang J."/>
            <person name="Zhang X."/>
            <person name="Sun H."/>
            <person name="Wang H."/>
        </authorList>
    </citation>
    <scope>NUCLEOTIDE SEQUENCE [LARGE SCALE GENOMIC DNA]</scope>
    <source>
        <strain evidence="6">TB1705</strain>
        <tissue evidence="6">Leaf</tissue>
    </source>
</reference>
<keyword evidence="5" id="KW-0472">Membrane</keyword>
<dbReference type="InterPro" id="IPR002347">
    <property type="entry name" value="SDR_fam"/>
</dbReference>
<dbReference type="Gene3D" id="3.40.50.720">
    <property type="entry name" value="NAD(P)-binding Rossmann-like Domain"/>
    <property type="match status" value="1"/>
</dbReference>
<dbReference type="EMBL" id="JACGCM010001242">
    <property type="protein sequence ID" value="KAF6158015.1"/>
    <property type="molecule type" value="Genomic_DNA"/>
</dbReference>
<evidence type="ECO:0000256" key="5">
    <source>
        <dbReference type="SAM" id="Phobius"/>
    </source>
</evidence>
<dbReference type="PANTHER" id="PTHR43391:SF89">
    <property type="entry name" value="11-BETA-HYDROXYSTEROID DEHYDROGENASE 1A-RELATED"/>
    <property type="match status" value="1"/>
</dbReference>
<gene>
    <name evidence="6" type="ORF">GIB67_008144</name>
</gene>
<keyword evidence="3" id="KW-0560">Oxidoreductase</keyword>
<comment type="similarity">
    <text evidence="2 4">Belongs to the short-chain dehydrogenases/reductases (SDR) family.</text>
</comment>
<dbReference type="GO" id="GO:0005829">
    <property type="term" value="C:cytosol"/>
    <property type="evidence" value="ECO:0007669"/>
    <property type="project" value="TreeGrafter"/>
</dbReference>
<dbReference type="PRINTS" id="PR00080">
    <property type="entry name" value="SDRFAMILY"/>
</dbReference>
<dbReference type="InterPro" id="IPR036291">
    <property type="entry name" value="NAD(P)-bd_dom_sf"/>
</dbReference>
<dbReference type="GO" id="GO:0016491">
    <property type="term" value="F:oxidoreductase activity"/>
    <property type="evidence" value="ECO:0007669"/>
    <property type="project" value="UniProtKB-KW"/>
</dbReference>
<evidence type="ECO:0000256" key="1">
    <source>
        <dbReference type="ARBA" id="ARBA00004606"/>
    </source>
</evidence>
<dbReference type="GO" id="GO:0016020">
    <property type="term" value="C:membrane"/>
    <property type="evidence" value="ECO:0007669"/>
    <property type="project" value="UniProtKB-SubCell"/>
</dbReference>
<dbReference type="AlphaFoldDB" id="A0A7J7MSX7"/>
<keyword evidence="5" id="KW-1133">Transmembrane helix</keyword>
<keyword evidence="5" id="KW-0812">Transmembrane</keyword>
<dbReference type="PROSITE" id="PS00061">
    <property type="entry name" value="ADH_SHORT"/>
    <property type="match status" value="1"/>
</dbReference>
<dbReference type="OrthoDB" id="47007at2759"/>
<name>A0A7J7MSX7_9MAGN</name>
<dbReference type="Pfam" id="PF00106">
    <property type="entry name" value="adh_short"/>
    <property type="match status" value="1"/>
</dbReference>
<comment type="subcellular location">
    <subcellularLocation>
        <location evidence="1">Membrane</location>
        <topology evidence="1">Single-pass type II membrane protein</topology>
    </subcellularLocation>
</comment>
<dbReference type="InterPro" id="IPR020904">
    <property type="entry name" value="Sc_DH/Rdtase_CS"/>
</dbReference>
<dbReference type="PRINTS" id="PR00081">
    <property type="entry name" value="GDHRDH"/>
</dbReference>
<protein>
    <submittedName>
        <fullName evidence="6">Uncharacterized protein</fullName>
    </submittedName>
</protein>
<dbReference type="PANTHER" id="PTHR43391">
    <property type="entry name" value="RETINOL DEHYDROGENASE-RELATED"/>
    <property type="match status" value="1"/>
</dbReference>
<evidence type="ECO:0000256" key="2">
    <source>
        <dbReference type="ARBA" id="ARBA00006484"/>
    </source>
</evidence>
<evidence type="ECO:0000313" key="6">
    <source>
        <dbReference type="EMBL" id="KAF6158015.1"/>
    </source>
</evidence>
<proteinExistence type="inferred from homology"/>
<dbReference type="Proteomes" id="UP000541444">
    <property type="component" value="Unassembled WGS sequence"/>
</dbReference>
<evidence type="ECO:0000256" key="3">
    <source>
        <dbReference type="ARBA" id="ARBA00023002"/>
    </source>
</evidence>
<evidence type="ECO:0000256" key="4">
    <source>
        <dbReference type="RuleBase" id="RU000363"/>
    </source>
</evidence>
<evidence type="ECO:0000313" key="7">
    <source>
        <dbReference type="Proteomes" id="UP000541444"/>
    </source>
</evidence>
<keyword evidence="7" id="KW-1185">Reference proteome</keyword>
<dbReference type="SUPFAM" id="SSF51735">
    <property type="entry name" value="NAD(P)-binding Rossmann-fold domains"/>
    <property type="match status" value="1"/>
</dbReference>
<comment type="caution">
    <text evidence="6">The sequence shown here is derived from an EMBL/GenBank/DDBJ whole genome shotgun (WGS) entry which is preliminary data.</text>
</comment>
<organism evidence="6 7">
    <name type="scientific">Kingdonia uniflora</name>
    <dbReference type="NCBI Taxonomy" id="39325"/>
    <lineage>
        <taxon>Eukaryota</taxon>
        <taxon>Viridiplantae</taxon>
        <taxon>Streptophyta</taxon>
        <taxon>Embryophyta</taxon>
        <taxon>Tracheophyta</taxon>
        <taxon>Spermatophyta</taxon>
        <taxon>Magnoliopsida</taxon>
        <taxon>Ranunculales</taxon>
        <taxon>Circaeasteraceae</taxon>
        <taxon>Kingdonia</taxon>
    </lineage>
</organism>
<feature type="transmembrane region" description="Helical" evidence="5">
    <location>
        <begin position="12"/>
        <end position="30"/>
    </location>
</feature>
<accession>A0A7J7MSX7</accession>
<sequence>MELITSVMNLVLPPLILICLIVVLPPYLIYKFMLFITRLFFAEDVSGKVVVVTGASSGIGEHIVYEYAKRRARLVLVARRESRLREVAENARIHGSPDVISVCADVSIVDDCKRFIDETISHFGQLDHLVNNAGIISTYYFEETIDITNPRSLFDINFWGSIYPTHFAIPHLKKSKGKIVVNTSLTAWFYGPVISFYGASKGALLNFYETLRVELGSEVGITLLSPGLVASEMSEGKLLSKEGAMEVNKEKLDALVGMVPVRSVEECAKVIVNGICRGKRWVTDPSFYEYFNLFKIFVPEIAERVARLLFVAKQDTINKLS</sequence>